<dbReference type="PROSITE" id="PS51186">
    <property type="entry name" value="GNAT"/>
    <property type="match status" value="1"/>
</dbReference>
<keyword evidence="3" id="KW-1185">Reference proteome</keyword>
<keyword evidence="2" id="KW-0012">Acyltransferase</keyword>
<evidence type="ECO:0000313" key="2">
    <source>
        <dbReference type="EMBL" id="MFC3199618.1"/>
    </source>
</evidence>
<dbReference type="EC" id="2.3.-.-" evidence="2"/>
<dbReference type="InterPro" id="IPR050276">
    <property type="entry name" value="MshD_Acetyltransferase"/>
</dbReference>
<dbReference type="CDD" id="cd04301">
    <property type="entry name" value="NAT_SF"/>
    <property type="match status" value="1"/>
</dbReference>
<reference evidence="3" key="1">
    <citation type="journal article" date="2019" name="Int. J. Syst. Evol. Microbiol.">
        <title>The Global Catalogue of Microorganisms (GCM) 10K type strain sequencing project: providing services to taxonomists for standard genome sequencing and annotation.</title>
        <authorList>
            <consortium name="The Broad Institute Genomics Platform"/>
            <consortium name="The Broad Institute Genome Sequencing Center for Infectious Disease"/>
            <person name="Wu L."/>
            <person name="Ma J."/>
        </authorList>
    </citation>
    <scope>NUCLEOTIDE SEQUENCE [LARGE SCALE GENOMIC DNA]</scope>
    <source>
        <strain evidence="3">KCTC 52416</strain>
    </source>
</reference>
<protein>
    <submittedName>
        <fullName evidence="2">GNAT family N-acetyltransferase</fullName>
        <ecNumber evidence="2">2.3.-.-</ecNumber>
    </submittedName>
</protein>
<dbReference type="PANTHER" id="PTHR43617">
    <property type="entry name" value="L-AMINO ACID N-ACETYLTRANSFERASE"/>
    <property type="match status" value="1"/>
</dbReference>
<dbReference type="InterPro" id="IPR000182">
    <property type="entry name" value="GNAT_dom"/>
</dbReference>
<accession>A0ABV7JRV4</accession>
<dbReference type="RefSeq" id="WP_379025410.1">
    <property type="nucleotide sequence ID" value="NZ_JBHRTA010000057.1"/>
</dbReference>
<sequence length="178" mass="20150">MKRSVEDAVELINRKGKITDRMEAGQNLIIRAYEPADWEAVCTVFAQAKPDEFKGVLGEEDIIPLDQDEAILKSFHDSAIYVAEKDNRIVGFAGYHSQFISFLFISPHYYRQHIATKLLEHILPMAGNEVSLLVLKSNLPAINLYRKLGFTIAEEFNGKYNESITVTVLRLSKTQAAF</sequence>
<feature type="domain" description="N-acetyltransferase" evidence="1">
    <location>
        <begin position="28"/>
        <end position="176"/>
    </location>
</feature>
<evidence type="ECO:0000313" key="3">
    <source>
        <dbReference type="Proteomes" id="UP001595526"/>
    </source>
</evidence>
<organism evidence="2 3">
    <name type="scientific">Parapedobacter deserti</name>
    <dbReference type="NCBI Taxonomy" id="1912957"/>
    <lineage>
        <taxon>Bacteria</taxon>
        <taxon>Pseudomonadati</taxon>
        <taxon>Bacteroidota</taxon>
        <taxon>Sphingobacteriia</taxon>
        <taxon>Sphingobacteriales</taxon>
        <taxon>Sphingobacteriaceae</taxon>
        <taxon>Parapedobacter</taxon>
    </lineage>
</organism>
<dbReference type="GO" id="GO:0016746">
    <property type="term" value="F:acyltransferase activity"/>
    <property type="evidence" value="ECO:0007669"/>
    <property type="project" value="UniProtKB-KW"/>
</dbReference>
<name>A0ABV7JRV4_9SPHI</name>
<evidence type="ECO:0000259" key="1">
    <source>
        <dbReference type="PROSITE" id="PS51186"/>
    </source>
</evidence>
<dbReference type="EMBL" id="JBHRTA010000057">
    <property type="protein sequence ID" value="MFC3199618.1"/>
    <property type="molecule type" value="Genomic_DNA"/>
</dbReference>
<dbReference type="Gene3D" id="3.40.630.30">
    <property type="match status" value="1"/>
</dbReference>
<dbReference type="SUPFAM" id="SSF55729">
    <property type="entry name" value="Acyl-CoA N-acyltransferases (Nat)"/>
    <property type="match status" value="1"/>
</dbReference>
<proteinExistence type="predicted"/>
<dbReference type="Proteomes" id="UP001595526">
    <property type="component" value="Unassembled WGS sequence"/>
</dbReference>
<comment type="caution">
    <text evidence="2">The sequence shown here is derived from an EMBL/GenBank/DDBJ whole genome shotgun (WGS) entry which is preliminary data.</text>
</comment>
<dbReference type="Pfam" id="PF00583">
    <property type="entry name" value="Acetyltransf_1"/>
    <property type="match status" value="1"/>
</dbReference>
<keyword evidence="2" id="KW-0808">Transferase</keyword>
<dbReference type="InterPro" id="IPR016181">
    <property type="entry name" value="Acyl_CoA_acyltransferase"/>
</dbReference>
<gene>
    <name evidence="2" type="ORF">ACFOET_18520</name>
</gene>